<dbReference type="EMBL" id="JBBWRZ010000003">
    <property type="protein sequence ID" value="KAK8240387.1"/>
    <property type="molecule type" value="Genomic_DNA"/>
</dbReference>
<name>A0ABR1YW11_9PEZI</name>
<proteinExistence type="predicted"/>
<evidence type="ECO:0000256" key="1">
    <source>
        <dbReference type="SAM" id="MobiDB-lite"/>
    </source>
</evidence>
<sequence length="211" mass="24041">MAPVAKGFVSGVMSSILSPKKNKKKNQDKSKSEDEGFVDVSESDTFIDSDYDSDHDFYYGKPLMGMDSSMIRTFQKDTDSDEEITLYDSKVYSSKRHFSYDEEITSDDDLDPEDAPMPIDFHKGLFAKFDQPTKIEDEFEHIHHQEAEGSDNGRAARLNAAMKLVRRKAELRKADSSPEQLRCYCLVDDKNGWKKCPSKAHQELGELMNTT</sequence>
<protein>
    <submittedName>
        <fullName evidence="2">Uncharacterized protein</fullName>
    </submittedName>
</protein>
<keyword evidence="3" id="KW-1185">Reference proteome</keyword>
<organism evidence="2 3">
    <name type="scientific">Phyllosticta capitalensis</name>
    <dbReference type="NCBI Taxonomy" id="121624"/>
    <lineage>
        <taxon>Eukaryota</taxon>
        <taxon>Fungi</taxon>
        <taxon>Dikarya</taxon>
        <taxon>Ascomycota</taxon>
        <taxon>Pezizomycotina</taxon>
        <taxon>Dothideomycetes</taxon>
        <taxon>Dothideomycetes incertae sedis</taxon>
        <taxon>Botryosphaeriales</taxon>
        <taxon>Phyllostictaceae</taxon>
        <taxon>Phyllosticta</taxon>
    </lineage>
</organism>
<dbReference type="Proteomes" id="UP001492380">
    <property type="component" value="Unassembled WGS sequence"/>
</dbReference>
<reference evidence="2 3" key="1">
    <citation type="submission" date="2024-04" db="EMBL/GenBank/DDBJ databases">
        <title>Phyllosticta paracitricarpa is synonymous to the EU quarantine fungus P. citricarpa based on phylogenomic analyses.</title>
        <authorList>
            <consortium name="Lawrence Berkeley National Laboratory"/>
            <person name="Van Ingen-Buijs V.A."/>
            <person name="Van Westerhoven A.C."/>
            <person name="Haridas S."/>
            <person name="Skiadas P."/>
            <person name="Martin F."/>
            <person name="Groenewald J.Z."/>
            <person name="Crous P.W."/>
            <person name="Seidl M.F."/>
        </authorList>
    </citation>
    <scope>NUCLEOTIDE SEQUENCE [LARGE SCALE GENOMIC DNA]</scope>
    <source>
        <strain evidence="2 3">CBS 123374</strain>
    </source>
</reference>
<feature type="region of interest" description="Disordered" evidence="1">
    <location>
        <begin position="19"/>
        <end position="39"/>
    </location>
</feature>
<comment type="caution">
    <text evidence="2">The sequence shown here is derived from an EMBL/GenBank/DDBJ whole genome shotgun (WGS) entry which is preliminary data.</text>
</comment>
<feature type="compositionally biased region" description="Basic and acidic residues" evidence="1">
    <location>
        <begin position="25"/>
        <end position="34"/>
    </location>
</feature>
<evidence type="ECO:0000313" key="3">
    <source>
        <dbReference type="Proteomes" id="UP001492380"/>
    </source>
</evidence>
<accession>A0ABR1YW11</accession>
<evidence type="ECO:0000313" key="2">
    <source>
        <dbReference type="EMBL" id="KAK8240387.1"/>
    </source>
</evidence>
<gene>
    <name evidence="2" type="ORF">HDK90DRAFT_532102</name>
</gene>